<dbReference type="InterPro" id="IPR011386">
    <property type="entry name" value="Put_ATP-NAD_kin"/>
</dbReference>
<dbReference type="GO" id="GO:0003951">
    <property type="term" value="F:NAD+ kinase activity"/>
    <property type="evidence" value="ECO:0007669"/>
    <property type="project" value="InterPro"/>
</dbReference>
<keyword evidence="1" id="KW-0808">Transferase</keyword>
<accession>A0A1X7AH10</accession>
<evidence type="ECO:0000313" key="1">
    <source>
        <dbReference type="EMBL" id="SMA40367.1"/>
    </source>
</evidence>
<dbReference type="PIRSF" id="PIRSF016907">
    <property type="entry name" value="Kin_ATP-NAD"/>
    <property type="match status" value="1"/>
</dbReference>
<dbReference type="Pfam" id="PF01513">
    <property type="entry name" value="NAD_kinase"/>
    <property type="match status" value="1"/>
</dbReference>
<dbReference type="AlphaFoldDB" id="A0A1X7AH10"/>
<dbReference type="GO" id="GO:0006741">
    <property type="term" value="P:NADP+ biosynthetic process"/>
    <property type="evidence" value="ECO:0007669"/>
    <property type="project" value="InterPro"/>
</dbReference>
<reference evidence="1 2" key="1">
    <citation type="submission" date="2017-03" db="EMBL/GenBank/DDBJ databases">
        <authorList>
            <person name="Afonso C.L."/>
            <person name="Miller P.J."/>
            <person name="Scott M.A."/>
            <person name="Spackman E."/>
            <person name="Goraichik I."/>
            <person name="Dimitrov K.M."/>
            <person name="Suarez D.L."/>
            <person name="Swayne D.E."/>
        </authorList>
    </citation>
    <scope>NUCLEOTIDE SEQUENCE [LARGE SCALE GENOMIC DNA]</scope>
    <source>
        <strain evidence="1">SB41UT1</strain>
    </source>
</reference>
<name>A0A1X7AH10_9GAMM</name>
<dbReference type="RefSeq" id="WP_165767166.1">
    <property type="nucleotide sequence ID" value="NZ_CBCSCN010000001.1"/>
</dbReference>
<proteinExistence type="predicted"/>
<dbReference type="InterPro" id="IPR002504">
    <property type="entry name" value="NADK"/>
</dbReference>
<dbReference type="Pfam" id="PF20143">
    <property type="entry name" value="NAD_kinase_C"/>
    <property type="match status" value="1"/>
</dbReference>
<dbReference type="PANTHER" id="PTHR40697">
    <property type="entry name" value="ACETOIN CATABOLISM PROTEIN X"/>
    <property type="match status" value="1"/>
</dbReference>
<sequence>MAKAIAKPMTIGLIINPVAGLGGRVGLKGSDGIDIQRRARELGGQGRGVERTISTLNSLSTASDVEILTCQGTMGEDAVKTAGLNANVVFPISPYRQPTPSDTMAAARWMVEQGVSLIVFAGGDGTARNLLDAVGDQVPVLGIPAGVKVQSAVFAISPKAAGELLSRFIQGSIRCQSSEVMDLDEEELRQQRVSARLYGYLQTPVDRCLTQGAKTRSNTSDHASALAIAEEMAGAMCPDTLYLIGPGMTTAALKEKLRIDGSLIGVDLVCNGRLIAKDVSEREILSAIDAHRGPVRLLITCIGGQGFLLGRGNPQVSPEVLNRIGFGRITVLATTSKLTALHGKPLLVDTGSSHVDRMLSGYIPVITGYRERQVYKVSDSLL</sequence>
<keyword evidence="1" id="KW-0418">Kinase</keyword>
<dbReference type="SUPFAM" id="SSF111331">
    <property type="entry name" value="NAD kinase/diacylglycerol kinase-like"/>
    <property type="match status" value="1"/>
</dbReference>
<dbReference type="InterPro" id="IPR017438">
    <property type="entry name" value="ATP-NAD_kinase_N"/>
</dbReference>
<keyword evidence="2" id="KW-1185">Reference proteome</keyword>
<dbReference type="PANTHER" id="PTHR40697:SF2">
    <property type="entry name" value="ATP-NAD KINASE-RELATED"/>
    <property type="match status" value="1"/>
</dbReference>
<dbReference type="EMBL" id="FWPT01000002">
    <property type="protein sequence ID" value="SMA40367.1"/>
    <property type="molecule type" value="Genomic_DNA"/>
</dbReference>
<dbReference type="GO" id="GO:0051287">
    <property type="term" value="F:NAD binding"/>
    <property type="evidence" value="ECO:0007669"/>
    <property type="project" value="UniProtKB-ARBA"/>
</dbReference>
<dbReference type="Proteomes" id="UP000196573">
    <property type="component" value="Unassembled WGS sequence"/>
</dbReference>
<protein>
    <submittedName>
        <fullName evidence="1">ATP-NAD kinase</fullName>
    </submittedName>
</protein>
<dbReference type="InterPro" id="IPR016064">
    <property type="entry name" value="NAD/diacylglycerol_kinase_sf"/>
</dbReference>
<evidence type="ECO:0000313" key="2">
    <source>
        <dbReference type="Proteomes" id="UP000196573"/>
    </source>
</evidence>
<dbReference type="GO" id="GO:0005524">
    <property type="term" value="F:ATP binding"/>
    <property type="evidence" value="ECO:0007669"/>
    <property type="project" value="UniProtKB-ARBA"/>
</dbReference>
<organism evidence="1 2">
    <name type="scientific">Parendozoicomonas haliclonae</name>
    <dbReference type="NCBI Taxonomy" id="1960125"/>
    <lineage>
        <taxon>Bacteria</taxon>
        <taxon>Pseudomonadati</taxon>
        <taxon>Pseudomonadota</taxon>
        <taxon>Gammaproteobacteria</taxon>
        <taxon>Oceanospirillales</taxon>
        <taxon>Endozoicomonadaceae</taxon>
        <taxon>Parendozoicomonas</taxon>
    </lineage>
</organism>
<gene>
    <name evidence="1" type="ORF">EHSB41UT_01183</name>
</gene>
<dbReference type="Gene3D" id="3.40.50.10330">
    <property type="entry name" value="Probable inorganic polyphosphate/atp-NAD kinase, domain 1"/>
    <property type="match status" value="1"/>
</dbReference>
<dbReference type="InterPro" id="IPR039065">
    <property type="entry name" value="AcoX-like"/>
</dbReference>